<sequence>MLSEHARRNCEGGEGCAGPRAGSTGAVKRRKREEEGRAERAEGFQRWRKESRWKREVVRAEDERNWPGDETAPTGREDSLHRSGTHMAYGIDNKIMPRSSR</sequence>
<proteinExistence type="predicted"/>
<dbReference type="AlphaFoldDB" id="A0AA40GH19"/>
<evidence type="ECO:0000313" key="2">
    <source>
        <dbReference type="EMBL" id="KAK1137663.1"/>
    </source>
</evidence>
<gene>
    <name evidence="2" type="ORF">K0M31_002161</name>
</gene>
<dbReference type="Proteomes" id="UP001177670">
    <property type="component" value="Unassembled WGS sequence"/>
</dbReference>
<reference evidence="2" key="1">
    <citation type="submission" date="2021-10" db="EMBL/GenBank/DDBJ databases">
        <title>Melipona bicolor Genome sequencing and assembly.</title>
        <authorList>
            <person name="Araujo N.S."/>
            <person name="Arias M.C."/>
        </authorList>
    </citation>
    <scope>NUCLEOTIDE SEQUENCE</scope>
    <source>
        <strain evidence="2">USP_2M_L1-L4_2017</strain>
        <tissue evidence="2">Whole body</tissue>
    </source>
</reference>
<name>A0AA40GH19_9HYME</name>
<evidence type="ECO:0000256" key="1">
    <source>
        <dbReference type="SAM" id="MobiDB-lite"/>
    </source>
</evidence>
<feature type="compositionally biased region" description="Basic and acidic residues" evidence="1">
    <location>
        <begin position="32"/>
        <end position="67"/>
    </location>
</feature>
<feature type="compositionally biased region" description="Basic and acidic residues" evidence="1">
    <location>
        <begin position="1"/>
        <end position="11"/>
    </location>
</feature>
<organism evidence="2 3">
    <name type="scientific">Melipona bicolor</name>
    <dbReference type="NCBI Taxonomy" id="60889"/>
    <lineage>
        <taxon>Eukaryota</taxon>
        <taxon>Metazoa</taxon>
        <taxon>Ecdysozoa</taxon>
        <taxon>Arthropoda</taxon>
        <taxon>Hexapoda</taxon>
        <taxon>Insecta</taxon>
        <taxon>Pterygota</taxon>
        <taxon>Neoptera</taxon>
        <taxon>Endopterygota</taxon>
        <taxon>Hymenoptera</taxon>
        <taxon>Apocrita</taxon>
        <taxon>Aculeata</taxon>
        <taxon>Apoidea</taxon>
        <taxon>Anthophila</taxon>
        <taxon>Apidae</taxon>
        <taxon>Melipona</taxon>
    </lineage>
</organism>
<protein>
    <submittedName>
        <fullName evidence="2">Uncharacterized protein</fullName>
    </submittedName>
</protein>
<dbReference type="EMBL" id="JAHYIQ010000001">
    <property type="protein sequence ID" value="KAK1137663.1"/>
    <property type="molecule type" value="Genomic_DNA"/>
</dbReference>
<evidence type="ECO:0000313" key="3">
    <source>
        <dbReference type="Proteomes" id="UP001177670"/>
    </source>
</evidence>
<keyword evidence="3" id="KW-1185">Reference proteome</keyword>
<accession>A0AA40GH19</accession>
<comment type="caution">
    <text evidence="2">The sequence shown here is derived from an EMBL/GenBank/DDBJ whole genome shotgun (WGS) entry which is preliminary data.</text>
</comment>
<feature type="region of interest" description="Disordered" evidence="1">
    <location>
        <begin position="1"/>
        <end position="101"/>
    </location>
</feature>